<feature type="chain" id="PRO_5032634573" evidence="1">
    <location>
        <begin position="25"/>
        <end position="279"/>
    </location>
</feature>
<dbReference type="EMBL" id="JABBPG010000001">
    <property type="protein sequence ID" value="NOU49166.1"/>
    <property type="molecule type" value="Genomic_DNA"/>
</dbReference>
<dbReference type="Pfam" id="PF01551">
    <property type="entry name" value="Peptidase_M23"/>
    <property type="match status" value="1"/>
</dbReference>
<reference evidence="3 4" key="1">
    <citation type="submission" date="2020-04" db="EMBL/GenBank/DDBJ databases">
        <title>Pseudoalteromonas caenipelagi sp. nov., isolated from a tidal flat.</title>
        <authorList>
            <person name="Park S."/>
            <person name="Yoon J.-H."/>
        </authorList>
    </citation>
    <scope>NUCLEOTIDE SEQUENCE [LARGE SCALE GENOMIC DNA]</scope>
    <source>
        <strain evidence="3 4">JBTF-M23</strain>
    </source>
</reference>
<dbReference type="PANTHER" id="PTHR21666:SF285">
    <property type="entry name" value="M23 FAMILY METALLOPEPTIDASE"/>
    <property type="match status" value="1"/>
</dbReference>
<dbReference type="FunFam" id="2.70.70.10:FF:000019">
    <property type="entry name" value="M23 family peptidase"/>
    <property type="match status" value="1"/>
</dbReference>
<dbReference type="PANTHER" id="PTHR21666">
    <property type="entry name" value="PEPTIDASE-RELATED"/>
    <property type="match status" value="1"/>
</dbReference>
<feature type="domain" description="M23ase beta-sheet core" evidence="2">
    <location>
        <begin position="169"/>
        <end position="264"/>
    </location>
</feature>
<dbReference type="GO" id="GO:0004222">
    <property type="term" value="F:metalloendopeptidase activity"/>
    <property type="evidence" value="ECO:0007669"/>
    <property type="project" value="TreeGrafter"/>
</dbReference>
<accession>A0A849V7G3</accession>
<dbReference type="AlphaFoldDB" id="A0A849V7G3"/>
<evidence type="ECO:0000259" key="2">
    <source>
        <dbReference type="Pfam" id="PF01551"/>
    </source>
</evidence>
<feature type="signal peptide" evidence="1">
    <location>
        <begin position="1"/>
        <end position="24"/>
    </location>
</feature>
<dbReference type="Proteomes" id="UP000586305">
    <property type="component" value="Unassembled WGS sequence"/>
</dbReference>
<dbReference type="SUPFAM" id="SSF51261">
    <property type="entry name" value="Duplicated hybrid motif"/>
    <property type="match status" value="1"/>
</dbReference>
<organism evidence="3 4">
    <name type="scientific">Pseudoalteromonas caenipelagi</name>
    <dbReference type="NCBI Taxonomy" id="2726988"/>
    <lineage>
        <taxon>Bacteria</taxon>
        <taxon>Pseudomonadati</taxon>
        <taxon>Pseudomonadota</taxon>
        <taxon>Gammaproteobacteria</taxon>
        <taxon>Alteromonadales</taxon>
        <taxon>Pseudoalteromonadaceae</taxon>
        <taxon>Pseudoalteromonas</taxon>
    </lineage>
</organism>
<dbReference type="InterPro" id="IPR016047">
    <property type="entry name" value="M23ase_b-sheet_dom"/>
</dbReference>
<gene>
    <name evidence="3" type="ORF">HG263_01185</name>
</gene>
<keyword evidence="1" id="KW-0732">Signal</keyword>
<dbReference type="InterPro" id="IPR011055">
    <property type="entry name" value="Dup_hybrid_motif"/>
</dbReference>
<evidence type="ECO:0000256" key="1">
    <source>
        <dbReference type="SAM" id="SignalP"/>
    </source>
</evidence>
<proteinExistence type="predicted"/>
<evidence type="ECO:0000313" key="4">
    <source>
        <dbReference type="Proteomes" id="UP000586305"/>
    </source>
</evidence>
<name>A0A849V7G3_9GAMM</name>
<dbReference type="RefSeq" id="WP_171624260.1">
    <property type="nucleotide sequence ID" value="NZ_JABBPG010000001.1"/>
</dbReference>
<comment type="caution">
    <text evidence="3">The sequence shown here is derived from an EMBL/GenBank/DDBJ whole genome shotgun (WGS) entry which is preliminary data.</text>
</comment>
<dbReference type="InterPro" id="IPR050570">
    <property type="entry name" value="Cell_wall_metabolism_enzyme"/>
</dbReference>
<evidence type="ECO:0000313" key="3">
    <source>
        <dbReference type="EMBL" id="NOU49166.1"/>
    </source>
</evidence>
<protein>
    <submittedName>
        <fullName evidence="3">M23 family metallopeptidase</fullName>
    </submittedName>
</protein>
<keyword evidence="4" id="KW-1185">Reference proteome</keyword>
<dbReference type="Gene3D" id="2.70.70.10">
    <property type="entry name" value="Glucose Permease (Domain IIA)"/>
    <property type="match status" value="1"/>
</dbReference>
<sequence>MLKKGVVILSGLLCSLGLTLQAHALELKGNLTQGGMVIGKLDNVSKVSFNGKPLKLTPSGEFVFGFGRDAQPKHVLTWVDNKQVKHEKEIVISQREFKIDKITGVEKKYVSPPKSVLERIRAEAKAVRQARATESNLEYFKQPVLRPALGRISGVYGSQRFFNGKPRNPHYGLDIANKTGTPVLAPLPGVVTFADPDLYYSGGTVIVDHGYGISSTYIHLNKLYVKVGDKLSTGDHFADIGATGRVTGPHLDWRFNWYNERLDPQLLMQDTLASKSSNK</sequence>
<dbReference type="CDD" id="cd12797">
    <property type="entry name" value="M23_peptidase"/>
    <property type="match status" value="1"/>
</dbReference>